<feature type="domain" description="Tyrosine-protein kinase G-rich" evidence="20">
    <location>
        <begin position="389"/>
        <end position="460"/>
    </location>
</feature>
<accession>A0A6L7GCH2</accession>
<proteinExistence type="inferred from homology"/>
<keyword evidence="14" id="KW-0829">Tyrosine-protein kinase</keyword>
<dbReference type="PANTHER" id="PTHR32309:SF13">
    <property type="entry name" value="FERRIC ENTEROBACTIN TRANSPORT PROTEIN FEPE"/>
    <property type="match status" value="1"/>
</dbReference>
<evidence type="ECO:0000256" key="11">
    <source>
        <dbReference type="ARBA" id="ARBA00022840"/>
    </source>
</evidence>
<dbReference type="CDD" id="cd05387">
    <property type="entry name" value="BY-kinase"/>
    <property type="match status" value="1"/>
</dbReference>
<keyword evidence="13 17" id="KW-0472">Membrane</keyword>
<feature type="coiled-coil region" evidence="16">
    <location>
        <begin position="326"/>
        <end position="375"/>
    </location>
</feature>
<keyword evidence="7 21" id="KW-0808">Transferase</keyword>
<dbReference type="InterPro" id="IPR032807">
    <property type="entry name" value="GNVR"/>
</dbReference>
<reference evidence="21 22" key="1">
    <citation type="submission" date="2019-12" db="EMBL/GenBank/DDBJ databases">
        <title>Genomic-based taxomic classification of the family Erythrobacteraceae.</title>
        <authorList>
            <person name="Xu L."/>
        </authorList>
    </citation>
    <scope>NUCLEOTIDE SEQUENCE [LARGE SCALE GENOMIC DNA]</scope>
    <source>
        <strain evidence="21 22">KCTC 52259</strain>
    </source>
</reference>
<keyword evidence="11" id="KW-0067">ATP-binding</keyword>
<evidence type="ECO:0000256" key="1">
    <source>
        <dbReference type="ARBA" id="ARBA00004429"/>
    </source>
</evidence>
<dbReference type="EMBL" id="WTYU01000001">
    <property type="protein sequence ID" value="MXP13320.1"/>
    <property type="molecule type" value="Genomic_DNA"/>
</dbReference>
<keyword evidence="12 17" id="KW-1133">Transmembrane helix</keyword>
<feature type="domain" description="AAA" evidence="19">
    <location>
        <begin position="535"/>
        <end position="673"/>
    </location>
</feature>
<comment type="similarity">
    <text evidence="2">Belongs to the CpsD/CapB family.</text>
</comment>
<evidence type="ECO:0000256" key="10">
    <source>
        <dbReference type="ARBA" id="ARBA00022777"/>
    </source>
</evidence>
<dbReference type="Proteomes" id="UP000473531">
    <property type="component" value="Unassembled WGS sequence"/>
</dbReference>
<comment type="similarity">
    <text evidence="3">Belongs to the etk/wzc family.</text>
</comment>
<evidence type="ECO:0000256" key="13">
    <source>
        <dbReference type="ARBA" id="ARBA00023136"/>
    </source>
</evidence>
<evidence type="ECO:0000259" key="19">
    <source>
        <dbReference type="Pfam" id="PF13614"/>
    </source>
</evidence>
<dbReference type="InterPro" id="IPR027417">
    <property type="entry name" value="P-loop_NTPase"/>
</dbReference>
<dbReference type="GO" id="GO:0005886">
    <property type="term" value="C:plasma membrane"/>
    <property type="evidence" value="ECO:0007669"/>
    <property type="project" value="UniProtKB-SubCell"/>
</dbReference>
<keyword evidence="10 21" id="KW-0418">Kinase</keyword>
<protein>
    <recommendedName>
        <fullName evidence="4">non-specific protein-tyrosine kinase</fullName>
        <ecNumber evidence="4">2.7.10.2</ecNumber>
    </recommendedName>
</protein>
<evidence type="ECO:0000259" key="18">
    <source>
        <dbReference type="Pfam" id="PF02706"/>
    </source>
</evidence>
<dbReference type="InterPro" id="IPR050445">
    <property type="entry name" value="Bact_polysacc_biosynth/exp"/>
</dbReference>
<evidence type="ECO:0000256" key="15">
    <source>
        <dbReference type="ARBA" id="ARBA00051245"/>
    </source>
</evidence>
<comment type="caution">
    <text evidence="21">The sequence shown here is derived from an EMBL/GenBank/DDBJ whole genome shotgun (WGS) entry which is preliminary data.</text>
</comment>
<sequence length="724" mass="78821">MVAVQRSSRKTGFRDEMADDYAYEDAGARELGVPVAERVWQTIKNNKILIAVLVISSLLIGLVATLLITPKYQATARIEISRVQNNVTAVEGVETQDQVLDAQYYDTQYELLKARSLAEQVVREQNLASDDAFLEAYKIDVLPANPDKVLASVLLANVTIVPVGMSNLVDVKFKSTDRALAARLANAWATEYVASNLSRRFGATTEARQFLEGRLEQLRQKLEDSERELITYAADRNLFTIQVPEEGSSNTTAAQTLVASDLQALNSSLAQATAERIAAQSALGAASTALSAEDEATIRPLRERRAELSAERARLRATAGEEYPTVKALTNQIGQLEREIARAEGRSGSAVRARYRQAAETEQGLRNRVNELRTEFVGQRRDSVQYNILQREVDTTQSLYNALLQRYREIGVAGVGENNIAVVDTAEVPDVPSEPNLPRNLLLSLLLGVAAAGGIILLREKLDQSVRDPAEVPELLGVPLLGSIPLVSDGTVNDALDSRHSELYEAYFNLFTNLGFLSEDGVPKYIMLGSSRPAEGKSLSSVALTKILHERGKRVLLLDGDMRKSGLSKYMEVTGGKGLSNVLRGEEDWQSMVQVAAPFKFDVIPAGRQPPNAAELLSGDRFAAFLEKLGDAYDHVIIDGPPVLGLADAPLIASGVDGVVMVIEANRGKMRMISQALDRLEAGGGKVFGAVVTKLDKRNESYGYGYGYGYGHSYGEKNSADETA</sequence>
<feature type="coiled-coil region" evidence="16">
    <location>
        <begin position="208"/>
        <end position="235"/>
    </location>
</feature>
<dbReference type="InterPro" id="IPR025669">
    <property type="entry name" value="AAA_dom"/>
</dbReference>
<evidence type="ECO:0000256" key="3">
    <source>
        <dbReference type="ARBA" id="ARBA00008883"/>
    </source>
</evidence>
<dbReference type="InterPro" id="IPR005702">
    <property type="entry name" value="Wzc-like_C"/>
</dbReference>
<dbReference type="InterPro" id="IPR003856">
    <property type="entry name" value="LPS_length_determ_N"/>
</dbReference>
<organism evidence="21 22">
    <name type="scientific">Allopontixanthobacter confluentis</name>
    <dbReference type="NCBI Taxonomy" id="1849021"/>
    <lineage>
        <taxon>Bacteria</taxon>
        <taxon>Pseudomonadati</taxon>
        <taxon>Pseudomonadota</taxon>
        <taxon>Alphaproteobacteria</taxon>
        <taxon>Sphingomonadales</taxon>
        <taxon>Erythrobacteraceae</taxon>
        <taxon>Allopontixanthobacter</taxon>
    </lineage>
</organism>
<dbReference type="NCBIfam" id="TIGR01007">
    <property type="entry name" value="eps_fam"/>
    <property type="match status" value="1"/>
</dbReference>
<dbReference type="GO" id="GO:0005524">
    <property type="term" value="F:ATP binding"/>
    <property type="evidence" value="ECO:0007669"/>
    <property type="project" value="UniProtKB-KW"/>
</dbReference>
<evidence type="ECO:0000256" key="2">
    <source>
        <dbReference type="ARBA" id="ARBA00007316"/>
    </source>
</evidence>
<gene>
    <name evidence="21" type="ORF">GRI44_00915</name>
</gene>
<dbReference type="Pfam" id="PF02706">
    <property type="entry name" value="Wzz"/>
    <property type="match status" value="1"/>
</dbReference>
<comment type="catalytic activity">
    <reaction evidence="15">
        <text>L-tyrosyl-[protein] + ATP = O-phospho-L-tyrosyl-[protein] + ADP + H(+)</text>
        <dbReference type="Rhea" id="RHEA:10596"/>
        <dbReference type="Rhea" id="RHEA-COMP:10136"/>
        <dbReference type="Rhea" id="RHEA-COMP:20101"/>
        <dbReference type="ChEBI" id="CHEBI:15378"/>
        <dbReference type="ChEBI" id="CHEBI:30616"/>
        <dbReference type="ChEBI" id="CHEBI:46858"/>
        <dbReference type="ChEBI" id="CHEBI:61978"/>
        <dbReference type="ChEBI" id="CHEBI:456216"/>
        <dbReference type="EC" id="2.7.10.2"/>
    </reaction>
</comment>
<dbReference type="AlphaFoldDB" id="A0A6L7GCH2"/>
<keyword evidence="16" id="KW-0175">Coiled coil</keyword>
<evidence type="ECO:0000256" key="14">
    <source>
        <dbReference type="ARBA" id="ARBA00023137"/>
    </source>
</evidence>
<name>A0A6L7GCH2_9SPHN</name>
<evidence type="ECO:0000256" key="7">
    <source>
        <dbReference type="ARBA" id="ARBA00022679"/>
    </source>
</evidence>
<keyword evidence="6" id="KW-0997">Cell inner membrane</keyword>
<dbReference type="EC" id="2.7.10.2" evidence="4"/>
<dbReference type="Gene3D" id="3.40.50.300">
    <property type="entry name" value="P-loop containing nucleotide triphosphate hydrolases"/>
    <property type="match status" value="1"/>
</dbReference>
<feature type="transmembrane region" description="Helical" evidence="17">
    <location>
        <begin position="48"/>
        <end position="68"/>
    </location>
</feature>
<dbReference type="Pfam" id="PF13614">
    <property type="entry name" value="AAA_31"/>
    <property type="match status" value="1"/>
</dbReference>
<dbReference type="SUPFAM" id="SSF52540">
    <property type="entry name" value="P-loop containing nucleoside triphosphate hydrolases"/>
    <property type="match status" value="1"/>
</dbReference>
<dbReference type="Pfam" id="PF13807">
    <property type="entry name" value="GNVR"/>
    <property type="match status" value="1"/>
</dbReference>
<evidence type="ECO:0000256" key="6">
    <source>
        <dbReference type="ARBA" id="ARBA00022519"/>
    </source>
</evidence>
<keyword evidence="5" id="KW-1003">Cell membrane</keyword>
<comment type="subcellular location">
    <subcellularLocation>
        <location evidence="1">Cell inner membrane</location>
        <topology evidence="1">Multi-pass membrane protein</topology>
    </subcellularLocation>
</comment>
<evidence type="ECO:0000256" key="5">
    <source>
        <dbReference type="ARBA" id="ARBA00022475"/>
    </source>
</evidence>
<keyword evidence="9" id="KW-0547">Nucleotide-binding</keyword>
<evidence type="ECO:0000256" key="4">
    <source>
        <dbReference type="ARBA" id="ARBA00011903"/>
    </source>
</evidence>
<evidence type="ECO:0000259" key="20">
    <source>
        <dbReference type="Pfam" id="PF13807"/>
    </source>
</evidence>
<evidence type="ECO:0000256" key="16">
    <source>
        <dbReference type="SAM" id="Coils"/>
    </source>
</evidence>
<keyword evidence="22" id="KW-1185">Reference proteome</keyword>
<evidence type="ECO:0000256" key="9">
    <source>
        <dbReference type="ARBA" id="ARBA00022741"/>
    </source>
</evidence>
<evidence type="ECO:0000256" key="12">
    <source>
        <dbReference type="ARBA" id="ARBA00022989"/>
    </source>
</evidence>
<feature type="domain" description="Polysaccharide chain length determinant N-terminal" evidence="18">
    <location>
        <begin position="39"/>
        <end position="124"/>
    </location>
</feature>
<dbReference type="PANTHER" id="PTHR32309">
    <property type="entry name" value="TYROSINE-PROTEIN KINASE"/>
    <property type="match status" value="1"/>
</dbReference>
<evidence type="ECO:0000313" key="21">
    <source>
        <dbReference type="EMBL" id="MXP13320.1"/>
    </source>
</evidence>
<dbReference type="GO" id="GO:0004715">
    <property type="term" value="F:non-membrane spanning protein tyrosine kinase activity"/>
    <property type="evidence" value="ECO:0007669"/>
    <property type="project" value="UniProtKB-EC"/>
</dbReference>
<evidence type="ECO:0000313" key="22">
    <source>
        <dbReference type="Proteomes" id="UP000473531"/>
    </source>
</evidence>
<evidence type="ECO:0000256" key="17">
    <source>
        <dbReference type="SAM" id="Phobius"/>
    </source>
</evidence>
<evidence type="ECO:0000256" key="8">
    <source>
        <dbReference type="ARBA" id="ARBA00022692"/>
    </source>
</evidence>
<keyword evidence="8 17" id="KW-0812">Transmembrane</keyword>